<protein>
    <submittedName>
        <fullName evidence="1">Uncharacterized protein</fullName>
    </submittedName>
</protein>
<organism evidence="1 2">
    <name type="scientific">Gimesia chilikensis</name>
    <dbReference type="NCBI Taxonomy" id="2605989"/>
    <lineage>
        <taxon>Bacteria</taxon>
        <taxon>Pseudomonadati</taxon>
        <taxon>Planctomycetota</taxon>
        <taxon>Planctomycetia</taxon>
        <taxon>Planctomycetales</taxon>
        <taxon>Planctomycetaceae</taxon>
        <taxon>Gimesia</taxon>
    </lineage>
</organism>
<name>A0A517W606_9PLAN</name>
<proteinExistence type="predicted"/>
<evidence type="ECO:0000313" key="2">
    <source>
        <dbReference type="Proteomes" id="UP000320722"/>
    </source>
</evidence>
<reference evidence="1 2" key="1">
    <citation type="submission" date="2019-02" db="EMBL/GenBank/DDBJ databases">
        <title>Deep-cultivation of Planctomycetes and their phenomic and genomic characterization uncovers novel biology.</title>
        <authorList>
            <person name="Wiegand S."/>
            <person name="Jogler M."/>
            <person name="Boedeker C."/>
            <person name="Pinto D."/>
            <person name="Vollmers J."/>
            <person name="Rivas-Marin E."/>
            <person name="Kohn T."/>
            <person name="Peeters S.H."/>
            <person name="Heuer A."/>
            <person name="Rast P."/>
            <person name="Oberbeckmann S."/>
            <person name="Bunk B."/>
            <person name="Jeske O."/>
            <person name="Meyerdierks A."/>
            <person name="Storesund J.E."/>
            <person name="Kallscheuer N."/>
            <person name="Luecker S."/>
            <person name="Lage O.M."/>
            <person name="Pohl T."/>
            <person name="Merkel B.J."/>
            <person name="Hornburger P."/>
            <person name="Mueller R.-W."/>
            <person name="Bruemmer F."/>
            <person name="Labrenz M."/>
            <person name="Spormann A.M."/>
            <person name="Op den Camp H."/>
            <person name="Overmann J."/>
            <person name="Amann R."/>
            <person name="Jetten M.S.M."/>
            <person name="Mascher T."/>
            <person name="Medema M.H."/>
            <person name="Devos D.P."/>
            <person name="Kaster A.-K."/>
            <person name="Ovreas L."/>
            <person name="Rohde M."/>
            <person name="Galperin M.Y."/>
            <person name="Jogler C."/>
        </authorList>
    </citation>
    <scope>NUCLEOTIDE SEQUENCE [LARGE SCALE GENOMIC DNA]</scope>
    <source>
        <strain evidence="1 2">V6</strain>
    </source>
</reference>
<dbReference type="EMBL" id="CP036347">
    <property type="protein sequence ID" value="QDU00675.1"/>
    <property type="molecule type" value="Genomic_DNA"/>
</dbReference>
<dbReference type="Proteomes" id="UP000320722">
    <property type="component" value="Chromosome"/>
</dbReference>
<gene>
    <name evidence="1" type="ORF">V6x_03500</name>
</gene>
<sequence>MDDSQLTEYAAYWGDEAEEFLLVSSGADLNDLSDCLIFHKESRCYDVIEDNEVSLEVKNRMREAGVPVVHMDELNKPDG</sequence>
<accession>A0A517W606</accession>
<evidence type="ECO:0000313" key="1">
    <source>
        <dbReference type="EMBL" id="QDU00675.1"/>
    </source>
</evidence>
<dbReference type="AlphaFoldDB" id="A0A517W606"/>
<dbReference type="RefSeq" id="WP_145035964.1">
    <property type="nucleotide sequence ID" value="NZ_CP036347.1"/>
</dbReference>